<protein>
    <submittedName>
        <fullName evidence="5">ShKT domain-containing protein</fullName>
    </submittedName>
</protein>
<accession>A0A0N5C143</accession>
<feature type="signal peptide" evidence="2">
    <location>
        <begin position="1"/>
        <end position="19"/>
    </location>
</feature>
<dbReference type="PROSITE" id="PS51670">
    <property type="entry name" value="SHKT"/>
    <property type="match status" value="1"/>
</dbReference>
<sequence>MNCTKFFTLLLLIITLSFTIECRRNNVSNYSNYLKSIKNNSRNNNLPQPSVHVSGNCLSNVDCPIGYVCTNQMCIKQVIKRPSHREWKLLQCADKEKDCSKYEHYCRDSAYLDFLKEHCKRTCGYCQRS</sequence>
<organism evidence="4 5">
    <name type="scientific">Strongyloides papillosus</name>
    <name type="common">Intestinal threadworm</name>
    <dbReference type="NCBI Taxonomy" id="174720"/>
    <lineage>
        <taxon>Eukaryota</taxon>
        <taxon>Metazoa</taxon>
        <taxon>Ecdysozoa</taxon>
        <taxon>Nematoda</taxon>
        <taxon>Chromadorea</taxon>
        <taxon>Rhabditida</taxon>
        <taxon>Tylenchina</taxon>
        <taxon>Panagrolaimomorpha</taxon>
        <taxon>Strongyloidoidea</taxon>
        <taxon>Strongyloididae</taxon>
        <taxon>Strongyloides</taxon>
    </lineage>
</organism>
<keyword evidence="2" id="KW-0732">Signal</keyword>
<keyword evidence="4" id="KW-1185">Reference proteome</keyword>
<evidence type="ECO:0000313" key="5">
    <source>
        <dbReference type="WBParaSite" id="SPAL_0001172200.1"/>
    </source>
</evidence>
<evidence type="ECO:0000259" key="3">
    <source>
        <dbReference type="PROSITE" id="PS51670"/>
    </source>
</evidence>
<evidence type="ECO:0000313" key="4">
    <source>
        <dbReference type="Proteomes" id="UP000046392"/>
    </source>
</evidence>
<comment type="caution">
    <text evidence="1">Lacks conserved residue(s) required for the propagation of feature annotation.</text>
</comment>
<dbReference type="SMART" id="SM00254">
    <property type="entry name" value="ShKT"/>
    <property type="match status" value="1"/>
</dbReference>
<dbReference type="Gene3D" id="1.10.10.1940">
    <property type="match status" value="1"/>
</dbReference>
<dbReference type="Proteomes" id="UP000046392">
    <property type="component" value="Unplaced"/>
</dbReference>
<feature type="domain" description="ShKT" evidence="3">
    <location>
        <begin position="92"/>
        <end position="126"/>
    </location>
</feature>
<dbReference type="AlphaFoldDB" id="A0A0N5C143"/>
<name>A0A0N5C143_STREA</name>
<dbReference type="Pfam" id="PF01549">
    <property type="entry name" value="ShK"/>
    <property type="match status" value="1"/>
</dbReference>
<feature type="disulfide bond" evidence="1">
    <location>
        <begin position="92"/>
        <end position="126"/>
    </location>
</feature>
<reference evidence="5" key="1">
    <citation type="submission" date="2017-02" db="UniProtKB">
        <authorList>
            <consortium name="WormBaseParasite"/>
        </authorList>
    </citation>
    <scope>IDENTIFICATION</scope>
</reference>
<keyword evidence="1" id="KW-1015">Disulfide bond</keyword>
<evidence type="ECO:0000256" key="1">
    <source>
        <dbReference type="PROSITE-ProRule" id="PRU01005"/>
    </source>
</evidence>
<evidence type="ECO:0000256" key="2">
    <source>
        <dbReference type="SAM" id="SignalP"/>
    </source>
</evidence>
<proteinExistence type="predicted"/>
<dbReference type="WBParaSite" id="SPAL_0001172200.1">
    <property type="protein sequence ID" value="SPAL_0001172200.1"/>
    <property type="gene ID" value="SPAL_0001172200"/>
</dbReference>
<dbReference type="InterPro" id="IPR003582">
    <property type="entry name" value="ShKT_dom"/>
</dbReference>
<feature type="chain" id="PRO_5005895413" evidence="2">
    <location>
        <begin position="20"/>
        <end position="129"/>
    </location>
</feature>